<evidence type="ECO:0000256" key="2">
    <source>
        <dbReference type="ARBA" id="ARBA00022692"/>
    </source>
</evidence>
<evidence type="ECO:0000313" key="6">
    <source>
        <dbReference type="EMBL" id="KAJ2740946.1"/>
    </source>
</evidence>
<feature type="non-terminal residue" evidence="6">
    <location>
        <position position="1"/>
    </location>
</feature>
<keyword evidence="2 5" id="KW-0812">Transmembrane</keyword>
<organism evidence="6 7">
    <name type="scientific">Coemansia pectinata</name>
    <dbReference type="NCBI Taxonomy" id="1052879"/>
    <lineage>
        <taxon>Eukaryota</taxon>
        <taxon>Fungi</taxon>
        <taxon>Fungi incertae sedis</taxon>
        <taxon>Zoopagomycota</taxon>
        <taxon>Kickxellomycotina</taxon>
        <taxon>Kickxellomycetes</taxon>
        <taxon>Kickxellales</taxon>
        <taxon>Kickxellaceae</taxon>
        <taxon>Coemansia</taxon>
    </lineage>
</organism>
<dbReference type="OrthoDB" id="378564at2759"/>
<evidence type="ECO:0000256" key="4">
    <source>
        <dbReference type="ARBA" id="ARBA00023136"/>
    </source>
</evidence>
<keyword evidence="4 5" id="KW-0472">Membrane</keyword>
<dbReference type="InterPro" id="IPR006603">
    <property type="entry name" value="PQ-loop_rpt"/>
</dbReference>
<evidence type="ECO:0000313" key="7">
    <source>
        <dbReference type="Proteomes" id="UP001140011"/>
    </source>
</evidence>
<evidence type="ECO:0000256" key="3">
    <source>
        <dbReference type="ARBA" id="ARBA00022989"/>
    </source>
</evidence>
<comment type="caution">
    <text evidence="6">The sequence shown here is derived from an EMBL/GenBank/DDBJ whole genome shotgun (WGS) entry which is preliminary data.</text>
</comment>
<dbReference type="AlphaFoldDB" id="A0A9W8GLA0"/>
<dbReference type="EMBL" id="JANBUH010002077">
    <property type="protein sequence ID" value="KAJ2740946.1"/>
    <property type="molecule type" value="Genomic_DNA"/>
</dbReference>
<keyword evidence="3 5" id="KW-1133">Transmembrane helix</keyword>
<dbReference type="Pfam" id="PF04193">
    <property type="entry name" value="PQ-loop"/>
    <property type="match status" value="1"/>
</dbReference>
<dbReference type="Proteomes" id="UP001140011">
    <property type="component" value="Unassembled WGS sequence"/>
</dbReference>
<protein>
    <submittedName>
        <fullName evidence="6">Uncharacterized protein</fullName>
    </submittedName>
</protein>
<sequence>NKAELDSTSASAASNPYFRRPEPIIAIRREVDEIAMRWVYLLAIPVIALMVLYMLVGQGCKFWSLEFIEGVFTWSSRIFFCASWLPQIIVNYKTKSGSLTPVTYNIIELFSSVLRAIFKYL</sequence>
<keyword evidence="7" id="KW-1185">Reference proteome</keyword>
<gene>
    <name evidence="6" type="ORF">GGI19_007019</name>
</gene>
<name>A0A9W8GLA0_9FUNG</name>
<proteinExistence type="predicted"/>
<accession>A0A9W8GLA0</accession>
<evidence type="ECO:0000256" key="5">
    <source>
        <dbReference type="SAM" id="Phobius"/>
    </source>
</evidence>
<evidence type="ECO:0000256" key="1">
    <source>
        <dbReference type="ARBA" id="ARBA00004141"/>
    </source>
</evidence>
<reference evidence="6" key="1">
    <citation type="submission" date="2022-07" db="EMBL/GenBank/DDBJ databases">
        <title>Phylogenomic reconstructions and comparative analyses of Kickxellomycotina fungi.</title>
        <authorList>
            <person name="Reynolds N.K."/>
            <person name="Stajich J.E."/>
            <person name="Barry K."/>
            <person name="Grigoriev I.V."/>
            <person name="Crous P."/>
            <person name="Smith M.E."/>
        </authorList>
    </citation>
    <scope>NUCLEOTIDE SEQUENCE</scope>
    <source>
        <strain evidence="6">BCRC 34297</strain>
    </source>
</reference>
<comment type="subcellular location">
    <subcellularLocation>
        <location evidence="1">Membrane</location>
        <topology evidence="1">Multi-pass membrane protein</topology>
    </subcellularLocation>
</comment>
<feature type="non-terminal residue" evidence="6">
    <location>
        <position position="121"/>
    </location>
</feature>
<dbReference type="GO" id="GO:0016020">
    <property type="term" value="C:membrane"/>
    <property type="evidence" value="ECO:0007669"/>
    <property type="project" value="UniProtKB-SubCell"/>
</dbReference>
<feature type="transmembrane region" description="Helical" evidence="5">
    <location>
        <begin position="38"/>
        <end position="56"/>
    </location>
</feature>